<reference evidence="1 2" key="1">
    <citation type="submission" date="2012-04" db="EMBL/GenBank/DDBJ databases">
        <authorList>
            <person name="Genoscope - CEA"/>
        </authorList>
    </citation>
    <scope>NUCLEOTIDE SEQUENCE [LARGE SCALE GENOMIC DNA]</scope>
    <source>
        <strain evidence="1 2">9809</strain>
    </source>
</reference>
<organism evidence="1 2">
    <name type="scientific">Microcystis aeruginosa PCC 9809</name>
    <dbReference type="NCBI Taxonomy" id="1160285"/>
    <lineage>
        <taxon>Bacteria</taxon>
        <taxon>Bacillati</taxon>
        <taxon>Cyanobacteriota</taxon>
        <taxon>Cyanophyceae</taxon>
        <taxon>Oscillatoriophycideae</taxon>
        <taxon>Chroococcales</taxon>
        <taxon>Microcystaceae</taxon>
        <taxon>Microcystis</taxon>
    </lineage>
</organism>
<protein>
    <submittedName>
        <fullName evidence="1">Uncharacterized protein</fullName>
    </submittedName>
</protein>
<comment type="caution">
    <text evidence="1">The sequence shown here is derived from an EMBL/GenBank/DDBJ whole genome shotgun (WGS) entry which is preliminary data.</text>
</comment>
<name>I4HRP1_MICAE</name>
<accession>I4HRP1</accession>
<dbReference type="HOGENOM" id="CLU_3063431_0_0_3"/>
<dbReference type="Proteomes" id="UP000004775">
    <property type="component" value="Unassembled WGS sequence"/>
</dbReference>
<gene>
    <name evidence="1" type="ORF">MICAH_3140001</name>
</gene>
<evidence type="ECO:0000313" key="2">
    <source>
        <dbReference type="Proteomes" id="UP000004775"/>
    </source>
</evidence>
<dbReference type="EMBL" id="CAIO01000240">
    <property type="protein sequence ID" value="CCI24715.1"/>
    <property type="molecule type" value="Genomic_DNA"/>
</dbReference>
<dbReference type="AlphaFoldDB" id="I4HRP1"/>
<evidence type="ECO:0000313" key="1">
    <source>
        <dbReference type="EMBL" id="CCI24715.1"/>
    </source>
</evidence>
<proteinExistence type="predicted"/>
<sequence>MSCLDFHRIEPSSGLINFLAYWDLGIFVQKRIHLETHWDLGIFVQKRIHLETH</sequence>